<name>A0A2P1BPC5_KLEPN</name>
<evidence type="ECO:0000313" key="1">
    <source>
        <dbReference type="EMBL" id="AVI43606.1"/>
    </source>
</evidence>
<organism evidence="1">
    <name type="scientific">Klebsiella pneumoniae</name>
    <dbReference type="NCBI Taxonomy" id="573"/>
    <lineage>
        <taxon>Bacteria</taxon>
        <taxon>Pseudomonadati</taxon>
        <taxon>Pseudomonadota</taxon>
        <taxon>Gammaproteobacteria</taxon>
        <taxon>Enterobacterales</taxon>
        <taxon>Enterobacteriaceae</taxon>
        <taxon>Klebsiella/Raoultella group</taxon>
        <taxon>Klebsiella</taxon>
        <taxon>Klebsiella pneumoniae complex</taxon>
    </lineage>
</organism>
<dbReference type="EMBL" id="MG700550">
    <property type="protein sequence ID" value="AVI43606.1"/>
    <property type="molecule type" value="Genomic_DNA"/>
</dbReference>
<keyword evidence="1" id="KW-0614">Plasmid</keyword>
<reference evidence="1" key="1">
    <citation type="submission" date="2017-12" db="EMBL/GenBank/DDBJ databases">
        <title>Insights into the successfully spreading KPC-encoding IncII plasmids.</title>
        <authorList>
            <person name="Brandt C."/>
            <person name="Pletz M.W."/>
            <person name="Makarewicz O."/>
        </authorList>
    </citation>
    <scope>NUCLEOTIDE SEQUENCE</scope>
    <source>
        <strain evidence="1">St015788/2</strain>
        <plasmid evidence="1">pUJ-84KPC</plasmid>
    </source>
</reference>
<accession>A0A2P1BPC5</accession>
<geneLocation type="plasmid" evidence="1">
    <name>pUJ-84KPC</name>
</geneLocation>
<proteinExistence type="predicted"/>
<sequence>MTERLNNIFDRYALVRACALPLDDDETQVLLNVLSGSVVEPAFIEYLAQEIRDSDDYLEGIPAAKSLYEKCYSATYPQLLATVERWNVKKGITTLDLRLLTSKLASRRATLR</sequence>
<dbReference type="AlphaFoldDB" id="A0A2P1BPC5"/>
<protein>
    <submittedName>
        <fullName evidence="1">Uncharacterized protein</fullName>
    </submittedName>
</protein>